<comment type="caution">
    <text evidence="1">The sequence shown here is derived from an EMBL/GenBank/DDBJ whole genome shotgun (WGS) entry which is preliminary data.</text>
</comment>
<keyword evidence="1" id="KW-0645">Protease</keyword>
<evidence type="ECO:0000313" key="2">
    <source>
        <dbReference type="Proteomes" id="UP001056778"/>
    </source>
</evidence>
<keyword evidence="1" id="KW-0378">Hydrolase</keyword>
<dbReference type="EMBL" id="CM043016">
    <property type="protein sequence ID" value="KAI4468286.1"/>
    <property type="molecule type" value="Genomic_DNA"/>
</dbReference>
<sequence length="284" mass="33017">MEYKFIAIPDCLLSIGTCFVLSAIFVSSLYVWNSHHDRDHASTIKKRFLSVFIVMLISPAFVYFAINKETLEKRTLWHILGLRTDGLLQALLLPLFLTMVLFTGPIYMQRYNGSLKMYADPNYWTTNVKNLIWLRNHVVAPLAEEFTYRSCMLPILLQCFSPMTAVFVCPLFFGAGHFHHVIEKMKKGMKFKHAMLVSCFHCFYTTIFGIYSAYLLLRTGHFASAFIVHAFCNHMGFPEFHELVNYEKKQKILACTVFVVGFVLWCFFLNPLTEPTLFHHDLYL</sequence>
<protein>
    <submittedName>
        <fullName evidence="1">Protease u48 caax prenyl protease rce1</fullName>
    </submittedName>
</protein>
<dbReference type="Proteomes" id="UP001056778">
    <property type="component" value="Chromosome 2"/>
</dbReference>
<gene>
    <name evidence="1" type="ORF">MML48_2g00012603</name>
</gene>
<name>A0ACB9TNA2_HOLOL</name>
<organism evidence="1 2">
    <name type="scientific">Holotrichia oblita</name>
    <name type="common">Chafer beetle</name>
    <dbReference type="NCBI Taxonomy" id="644536"/>
    <lineage>
        <taxon>Eukaryota</taxon>
        <taxon>Metazoa</taxon>
        <taxon>Ecdysozoa</taxon>
        <taxon>Arthropoda</taxon>
        <taxon>Hexapoda</taxon>
        <taxon>Insecta</taxon>
        <taxon>Pterygota</taxon>
        <taxon>Neoptera</taxon>
        <taxon>Endopterygota</taxon>
        <taxon>Coleoptera</taxon>
        <taxon>Polyphaga</taxon>
        <taxon>Scarabaeiformia</taxon>
        <taxon>Scarabaeidae</taxon>
        <taxon>Melolonthinae</taxon>
        <taxon>Holotrichia</taxon>
    </lineage>
</organism>
<proteinExistence type="predicted"/>
<keyword evidence="2" id="KW-1185">Reference proteome</keyword>
<evidence type="ECO:0000313" key="1">
    <source>
        <dbReference type="EMBL" id="KAI4468286.1"/>
    </source>
</evidence>
<reference evidence="1" key="1">
    <citation type="submission" date="2022-04" db="EMBL/GenBank/DDBJ databases">
        <title>Chromosome-scale genome assembly of Holotrichia oblita Faldermann.</title>
        <authorList>
            <person name="Rongchong L."/>
        </authorList>
    </citation>
    <scope>NUCLEOTIDE SEQUENCE</scope>
    <source>
        <strain evidence="1">81SQS9</strain>
    </source>
</reference>
<accession>A0ACB9TNA2</accession>